<sequence length="187" mass="19555">MLHRRGRMLHRGRRVLHRRGRVLDRRMLSRGRRVLHRGLLRRLMDHRSAHAAVAAGSARASTLEDRAGVRRRRHVSADTACRTAAALNYRGLSSRPGRAVSADAATPGDTAAATERRTLRAEDAAVGSPAGTRVDAAAGSAGREATADACPRGTAGSSVAAQTSAAGPPDFSVTAQAGATGNGRGLR</sequence>
<keyword evidence="3" id="KW-1185">Reference proteome</keyword>
<proteinExistence type="predicted"/>
<feature type="compositionally biased region" description="Low complexity" evidence="1">
    <location>
        <begin position="102"/>
        <end position="113"/>
    </location>
</feature>
<evidence type="ECO:0000256" key="1">
    <source>
        <dbReference type="SAM" id="MobiDB-lite"/>
    </source>
</evidence>
<evidence type="ECO:0000313" key="2">
    <source>
        <dbReference type="EMBL" id="SOX51853.1"/>
    </source>
</evidence>
<organism evidence="2 3">
    <name type="scientific">Mycobacterium ahvazicum</name>
    <dbReference type="NCBI Taxonomy" id="1964395"/>
    <lineage>
        <taxon>Bacteria</taxon>
        <taxon>Bacillati</taxon>
        <taxon>Actinomycetota</taxon>
        <taxon>Actinomycetes</taxon>
        <taxon>Mycobacteriales</taxon>
        <taxon>Mycobacteriaceae</taxon>
        <taxon>Mycobacterium</taxon>
        <taxon>Mycobacterium simiae complex</taxon>
    </lineage>
</organism>
<dbReference type="EMBL" id="FXEG02000002">
    <property type="protein sequence ID" value="SOX51853.1"/>
    <property type="molecule type" value="Genomic_DNA"/>
</dbReference>
<gene>
    <name evidence="2" type="ORF">MAAFP003_515</name>
</gene>
<accession>A0A2K4Y514</accession>
<comment type="caution">
    <text evidence="2">The sequence shown here is derived from an EMBL/GenBank/DDBJ whole genome shotgun (WGS) entry which is preliminary data.</text>
</comment>
<feature type="compositionally biased region" description="Low complexity" evidence="1">
    <location>
        <begin position="135"/>
        <end position="149"/>
    </location>
</feature>
<dbReference type="AlphaFoldDB" id="A0A2K4Y514"/>
<protein>
    <submittedName>
        <fullName evidence="2">Uncharacterized protein</fullName>
    </submittedName>
</protein>
<reference evidence="2" key="1">
    <citation type="submission" date="2018-01" db="EMBL/GenBank/DDBJ databases">
        <authorList>
            <consortium name="Urmite Genomes"/>
        </authorList>
    </citation>
    <scope>NUCLEOTIDE SEQUENCE [LARGE SCALE GENOMIC DNA]</scope>
    <source>
        <strain evidence="2">AFP003</strain>
    </source>
</reference>
<evidence type="ECO:0000313" key="3">
    <source>
        <dbReference type="Proteomes" id="UP000236318"/>
    </source>
</evidence>
<dbReference type="Proteomes" id="UP000236318">
    <property type="component" value="Unassembled WGS sequence"/>
</dbReference>
<feature type="compositionally biased region" description="Basic and acidic residues" evidence="1">
    <location>
        <begin position="114"/>
        <end position="123"/>
    </location>
</feature>
<feature type="compositionally biased region" description="Polar residues" evidence="1">
    <location>
        <begin position="155"/>
        <end position="165"/>
    </location>
</feature>
<name>A0A2K4Y514_9MYCO</name>
<feature type="region of interest" description="Disordered" evidence="1">
    <location>
        <begin position="94"/>
        <end position="187"/>
    </location>
</feature>